<comment type="similarity">
    <text evidence="6">Belongs to the UPRTase family.</text>
</comment>
<reference evidence="18 19" key="1">
    <citation type="submission" date="2017-08" db="EMBL/GenBank/DDBJ databases">
        <title>Acidophilic green algal genome provides insights into adaptation to an acidic environment.</title>
        <authorList>
            <person name="Hirooka S."/>
            <person name="Hirose Y."/>
            <person name="Kanesaki Y."/>
            <person name="Higuchi S."/>
            <person name="Fujiwara T."/>
            <person name="Onuma R."/>
            <person name="Era A."/>
            <person name="Ohbayashi R."/>
            <person name="Uzuka A."/>
            <person name="Nozaki H."/>
            <person name="Yoshikawa H."/>
            <person name="Miyagishima S.Y."/>
        </authorList>
    </citation>
    <scope>NUCLEOTIDE SEQUENCE [LARGE SCALE GENOMIC DNA]</scope>
    <source>
        <strain evidence="18 19">NIES-2499</strain>
    </source>
</reference>
<evidence type="ECO:0000259" key="17">
    <source>
        <dbReference type="Pfam" id="PF14681"/>
    </source>
</evidence>
<sequence length="470" mass="52742">MNIPMPANVSTVLPNSYSSTDNVIEGTSPNSTRRTTQGGSPSFRQLRHPFLIGVAGGTASGKTTVCDRIMQRLNDQCVVMLCQDSFYRSLTETELKLAAAKNYNFDIPEAFDQDLMMNCIDKLRNGLSVDIPTYDFTTHSRAAATQHVEPADVVIVEGILVLHMEKIRNLLHMKIYVDTDDDVRLARRIQRDVTERGRDVGGVIEQYTKFVKPAFDQFIGPSRRYADIIIPWQRGDNSVAIDLITEHIKLKLQQHDLIRIYPKLQVIPSNFQTRGMHTILRDRDTSKNDFVFYGNRMCRLVVEAGLGFLPFKEKSVITPAGEPYTGVEFARGICGVSVIRSGEAMENALRECCQGIKIGKILVHRNEKNENDLIYQKLPNDISQRSVLLLDPVLGTGNTACKVLRVLLEKGVQESKILFLTMIAAPEGVHRVCREHPQVTIITSEIDRGINEDFVVVPGIGEFGDRFFSS</sequence>
<evidence type="ECO:0000259" key="16">
    <source>
        <dbReference type="Pfam" id="PF00485"/>
    </source>
</evidence>
<comment type="pathway">
    <text evidence="2 14">Pyrimidine metabolism; UMP biosynthesis via salvage pathway; UMP from uridine: step 1/1.</text>
</comment>
<evidence type="ECO:0000256" key="10">
    <source>
        <dbReference type="ARBA" id="ARBA00022679"/>
    </source>
</evidence>
<dbReference type="EMBL" id="BEGY01000007">
    <property type="protein sequence ID" value="GAX74417.1"/>
    <property type="molecule type" value="Genomic_DNA"/>
</dbReference>
<feature type="domain" description="Phosphoribulokinase/uridine kinase" evidence="16">
    <location>
        <begin position="51"/>
        <end position="232"/>
    </location>
</feature>
<dbReference type="GO" id="GO:0044211">
    <property type="term" value="P:CTP salvage"/>
    <property type="evidence" value="ECO:0007669"/>
    <property type="project" value="UniProtKB-UniPathway"/>
</dbReference>
<gene>
    <name evidence="18" type="ORF">CEUSTIGMA_g1865.t1</name>
</gene>
<dbReference type="InterPro" id="IPR006083">
    <property type="entry name" value="PRK/URK"/>
</dbReference>
<dbReference type="UniPathway" id="UPA00574">
    <property type="reaction ID" value="UER00637"/>
</dbReference>
<evidence type="ECO:0000256" key="8">
    <source>
        <dbReference type="ARBA" id="ARBA00022533"/>
    </source>
</evidence>
<keyword evidence="10 14" id="KW-0808">Transferase</keyword>
<dbReference type="InterPro" id="IPR000764">
    <property type="entry name" value="Uridine_kinase-like"/>
</dbReference>
<accession>A0A250WUB5</accession>
<evidence type="ECO:0000256" key="13">
    <source>
        <dbReference type="ARBA" id="ARBA00023134"/>
    </source>
</evidence>
<evidence type="ECO:0000256" key="4">
    <source>
        <dbReference type="ARBA" id="ARBA00005180"/>
    </source>
</evidence>
<dbReference type="NCBIfam" id="NF001097">
    <property type="entry name" value="PRK00129.1"/>
    <property type="match status" value="1"/>
</dbReference>
<dbReference type="PRINTS" id="PR00988">
    <property type="entry name" value="URIDINKINASE"/>
</dbReference>
<evidence type="ECO:0000256" key="11">
    <source>
        <dbReference type="ARBA" id="ARBA00022741"/>
    </source>
</evidence>
<dbReference type="FunFam" id="3.40.50.2020:FF:000023">
    <property type="entry name" value="Probable uracil phosphoribosyltransferase"/>
    <property type="match status" value="1"/>
</dbReference>
<dbReference type="GO" id="GO:0016757">
    <property type="term" value="F:glycosyltransferase activity"/>
    <property type="evidence" value="ECO:0007669"/>
    <property type="project" value="UniProtKB-KW"/>
</dbReference>
<evidence type="ECO:0000313" key="19">
    <source>
        <dbReference type="Proteomes" id="UP000232323"/>
    </source>
</evidence>
<keyword evidence="12 14" id="KW-0418">Kinase</keyword>
<dbReference type="Gene3D" id="3.40.50.2020">
    <property type="match status" value="1"/>
</dbReference>
<comment type="cofactor">
    <cofactor evidence="1">
        <name>Mg(2+)</name>
        <dbReference type="ChEBI" id="CHEBI:18420"/>
    </cofactor>
</comment>
<keyword evidence="13" id="KW-0342">GTP-binding</keyword>
<evidence type="ECO:0000256" key="5">
    <source>
        <dbReference type="ARBA" id="ARBA00008173"/>
    </source>
</evidence>
<dbReference type="FunFam" id="3.40.50.300:FF:000339">
    <property type="entry name" value="Uridine kinase"/>
    <property type="match status" value="1"/>
</dbReference>
<name>A0A250WUB5_9CHLO</name>
<keyword evidence="14" id="KW-0067">ATP-binding</keyword>
<dbReference type="PANTHER" id="PTHR10285">
    <property type="entry name" value="URIDINE KINASE"/>
    <property type="match status" value="1"/>
</dbReference>
<dbReference type="STRING" id="1157962.A0A250WUB5"/>
<dbReference type="InterPro" id="IPR000836">
    <property type="entry name" value="PRTase_dom"/>
</dbReference>
<feature type="compositionally biased region" description="Polar residues" evidence="15">
    <location>
        <begin position="18"/>
        <end position="43"/>
    </location>
</feature>
<comment type="similarity">
    <text evidence="7">In the C-terminal section; belongs to the UPRTase family.</text>
</comment>
<evidence type="ECO:0000256" key="6">
    <source>
        <dbReference type="ARBA" id="ARBA00009516"/>
    </source>
</evidence>
<comment type="similarity">
    <text evidence="5">In the N-terminal section; belongs to the uridine kinase family.</text>
</comment>
<dbReference type="Pfam" id="PF14681">
    <property type="entry name" value="UPRTase"/>
    <property type="match status" value="1"/>
</dbReference>
<comment type="catalytic activity">
    <reaction evidence="14">
        <text>uridine + ATP = UMP + ADP + H(+)</text>
        <dbReference type="Rhea" id="RHEA:16825"/>
        <dbReference type="ChEBI" id="CHEBI:15378"/>
        <dbReference type="ChEBI" id="CHEBI:16704"/>
        <dbReference type="ChEBI" id="CHEBI:30616"/>
        <dbReference type="ChEBI" id="CHEBI:57865"/>
        <dbReference type="ChEBI" id="CHEBI:456216"/>
        <dbReference type="EC" id="2.7.1.48"/>
    </reaction>
</comment>
<dbReference type="GO" id="GO:0005524">
    <property type="term" value="F:ATP binding"/>
    <property type="evidence" value="ECO:0007669"/>
    <property type="project" value="UniProtKB-KW"/>
</dbReference>
<dbReference type="CDD" id="cd02023">
    <property type="entry name" value="UMPK"/>
    <property type="match status" value="1"/>
</dbReference>
<comment type="similarity">
    <text evidence="14">Belongs to the uridine kinase family.</text>
</comment>
<dbReference type="CDD" id="cd06223">
    <property type="entry name" value="PRTases_typeI"/>
    <property type="match status" value="1"/>
</dbReference>
<evidence type="ECO:0000313" key="18">
    <source>
        <dbReference type="EMBL" id="GAX74417.1"/>
    </source>
</evidence>
<dbReference type="InterPro" id="IPR029057">
    <property type="entry name" value="PRTase-like"/>
</dbReference>
<comment type="catalytic activity">
    <reaction evidence="14">
        <text>cytidine + ATP = CMP + ADP + H(+)</text>
        <dbReference type="Rhea" id="RHEA:24674"/>
        <dbReference type="ChEBI" id="CHEBI:15378"/>
        <dbReference type="ChEBI" id="CHEBI:17562"/>
        <dbReference type="ChEBI" id="CHEBI:30616"/>
        <dbReference type="ChEBI" id="CHEBI:60377"/>
        <dbReference type="ChEBI" id="CHEBI:456216"/>
        <dbReference type="EC" id="2.7.1.48"/>
    </reaction>
</comment>
<dbReference type="EC" id="2.7.1.48" evidence="14"/>
<keyword evidence="8" id="KW-0021">Allosteric enzyme</keyword>
<evidence type="ECO:0000256" key="7">
    <source>
        <dbReference type="ARBA" id="ARBA00010723"/>
    </source>
</evidence>
<dbReference type="SUPFAM" id="SSF52540">
    <property type="entry name" value="P-loop containing nucleoside triphosphate hydrolases"/>
    <property type="match status" value="1"/>
</dbReference>
<protein>
    <recommendedName>
        <fullName evidence="14">Uridine kinase</fullName>
        <ecNumber evidence="14">2.7.1.48</ecNumber>
    </recommendedName>
</protein>
<dbReference type="Gene3D" id="3.40.50.300">
    <property type="entry name" value="P-loop containing nucleotide triphosphate hydrolases"/>
    <property type="match status" value="1"/>
</dbReference>
<dbReference type="GO" id="GO:0005525">
    <property type="term" value="F:GTP binding"/>
    <property type="evidence" value="ECO:0007669"/>
    <property type="project" value="UniProtKB-KW"/>
</dbReference>
<dbReference type="NCBIfam" id="TIGR00235">
    <property type="entry name" value="udk"/>
    <property type="match status" value="1"/>
</dbReference>
<dbReference type="NCBIfam" id="NF004018">
    <property type="entry name" value="PRK05480.1"/>
    <property type="match status" value="1"/>
</dbReference>
<evidence type="ECO:0000256" key="1">
    <source>
        <dbReference type="ARBA" id="ARBA00001946"/>
    </source>
</evidence>
<evidence type="ECO:0000256" key="15">
    <source>
        <dbReference type="SAM" id="MobiDB-lite"/>
    </source>
</evidence>
<evidence type="ECO:0000256" key="9">
    <source>
        <dbReference type="ARBA" id="ARBA00022676"/>
    </source>
</evidence>
<dbReference type="GO" id="GO:0043771">
    <property type="term" value="F:cytidine kinase activity"/>
    <property type="evidence" value="ECO:0007669"/>
    <property type="project" value="RHEA"/>
</dbReference>
<dbReference type="OrthoDB" id="106623at2759"/>
<keyword evidence="9" id="KW-0328">Glycosyltransferase</keyword>
<comment type="pathway">
    <text evidence="3 14">Pyrimidine metabolism; CTP biosynthesis via salvage pathway; CTP from cytidine: step 1/3.</text>
</comment>
<dbReference type="SUPFAM" id="SSF53271">
    <property type="entry name" value="PRTase-like"/>
    <property type="match status" value="1"/>
</dbReference>
<evidence type="ECO:0000256" key="12">
    <source>
        <dbReference type="ARBA" id="ARBA00022777"/>
    </source>
</evidence>
<dbReference type="GO" id="GO:0044206">
    <property type="term" value="P:UMP salvage"/>
    <property type="evidence" value="ECO:0007669"/>
    <property type="project" value="UniProtKB-UniPathway"/>
</dbReference>
<dbReference type="GO" id="GO:0004849">
    <property type="term" value="F:uridine kinase activity"/>
    <property type="evidence" value="ECO:0007669"/>
    <property type="project" value="UniProtKB-EC"/>
</dbReference>
<organism evidence="18 19">
    <name type="scientific">Chlamydomonas eustigma</name>
    <dbReference type="NCBI Taxonomy" id="1157962"/>
    <lineage>
        <taxon>Eukaryota</taxon>
        <taxon>Viridiplantae</taxon>
        <taxon>Chlorophyta</taxon>
        <taxon>core chlorophytes</taxon>
        <taxon>Chlorophyceae</taxon>
        <taxon>CS clade</taxon>
        <taxon>Chlamydomonadales</taxon>
        <taxon>Chlamydomonadaceae</taxon>
        <taxon>Chlamydomonas</taxon>
    </lineage>
</organism>
<keyword evidence="19" id="KW-1185">Reference proteome</keyword>
<dbReference type="Proteomes" id="UP000232323">
    <property type="component" value="Unassembled WGS sequence"/>
</dbReference>
<feature type="domain" description="Phosphoribosyltransferase" evidence="17">
    <location>
        <begin position="268"/>
        <end position="469"/>
    </location>
</feature>
<comment type="caution">
    <text evidence="18">The sequence shown here is derived from an EMBL/GenBank/DDBJ whole genome shotgun (WGS) entry which is preliminary data.</text>
</comment>
<feature type="region of interest" description="Disordered" evidence="15">
    <location>
        <begin position="18"/>
        <end position="44"/>
    </location>
</feature>
<dbReference type="InterPro" id="IPR027417">
    <property type="entry name" value="P-loop_NTPase"/>
</dbReference>
<evidence type="ECO:0000256" key="3">
    <source>
        <dbReference type="ARBA" id="ARBA00004784"/>
    </source>
</evidence>
<dbReference type="AlphaFoldDB" id="A0A250WUB5"/>
<evidence type="ECO:0000256" key="2">
    <source>
        <dbReference type="ARBA" id="ARBA00004690"/>
    </source>
</evidence>
<keyword evidence="11 14" id="KW-0547">Nucleotide-binding</keyword>
<dbReference type="UniPathway" id="UPA00579">
    <property type="reaction ID" value="UER00640"/>
</dbReference>
<evidence type="ECO:0000256" key="14">
    <source>
        <dbReference type="RuleBase" id="RU003825"/>
    </source>
</evidence>
<dbReference type="Pfam" id="PF00485">
    <property type="entry name" value="PRK"/>
    <property type="match status" value="1"/>
</dbReference>
<comment type="pathway">
    <text evidence="4">Pyrimidine metabolism; UMP biosynthesis via salvage pathway; UMP from uracil: step 1/1.</text>
</comment>
<proteinExistence type="inferred from homology"/>